<keyword evidence="1" id="KW-0472">Membrane</keyword>
<dbReference type="AlphaFoldDB" id="A0A0L7K3A1"/>
<sequence>MNVATLVFERRIRGVYQAINLTILSAWLHTCCWIASGLLALVRMLLAVDFQLVRVRAELQGDIDKMLVCPQNTKTDPFPTDQQSAN</sequence>
<name>A0A0L7K3A1_OPEBR</name>
<keyword evidence="3" id="KW-1185">Reference proteome</keyword>
<evidence type="ECO:0000313" key="2">
    <source>
        <dbReference type="EMBL" id="KOB51962.1"/>
    </source>
</evidence>
<dbReference type="Proteomes" id="UP000037510">
    <property type="component" value="Unassembled WGS sequence"/>
</dbReference>
<evidence type="ECO:0000313" key="3">
    <source>
        <dbReference type="Proteomes" id="UP000037510"/>
    </source>
</evidence>
<protein>
    <submittedName>
        <fullName evidence="2">Uncharacterized protein</fullName>
    </submittedName>
</protein>
<comment type="caution">
    <text evidence="2">The sequence shown here is derived from an EMBL/GenBank/DDBJ whole genome shotgun (WGS) entry which is preliminary data.</text>
</comment>
<reference evidence="2 3" key="1">
    <citation type="journal article" date="2015" name="Genome Biol. Evol.">
        <title>The genome of winter moth (Operophtera brumata) provides a genomic perspective on sexual dimorphism and phenology.</title>
        <authorList>
            <person name="Derks M.F."/>
            <person name="Smit S."/>
            <person name="Salis L."/>
            <person name="Schijlen E."/>
            <person name="Bossers A."/>
            <person name="Mateman C."/>
            <person name="Pijl A.S."/>
            <person name="de Ridder D."/>
            <person name="Groenen M.A."/>
            <person name="Visser M.E."/>
            <person name="Megens H.J."/>
        </authorList>
    </citation>
    <scope>NUCLEOTIDE SEQUENCE [LARGE SCALE GENOMIC DNA]</scope>
    <source>
        <strain evidence="2">WM2013NL</strain>
        <tissue evidence="2">Head and thorax</tissue>
    </source>
</reference>
<accession>A0A0L7K3A1</accession>
<proteinExistence type="predicted"/>
<gene>
    <name evidence="2" type="ORF">OBRU01_26781</name>
</gene>
<keyword evidence="1" id="KW-0812">Transmembrane</keyword>
<dbReference type="EMBL" id="JTDY01015229">
    <property type="protein sequence ID" value="KOB51962.1"/>
    <property type="molecule type" value="Genomic_DNA"/>
</dbReference>
<keyword evidence="1" id="KW-1133">Transmembrane helix</keyword>
<evidence type="ECO:0000256" key="1">
    <source>
        <dbReference type="SAM" id="Phobius"/>
    </source>
</evidence>
<feature type="transmembrane region" description="Helical" evidence="1">
    <location>
        <begin position="26"/>
        <end position="46"/>
    </location>
</feature>
<organism evidence="2 3">
    <name type="scientific">Operophtera brumata</name>
    <name type="common">Winter moth</name>
    <name type="synonym">Phalaena brumata</name>
    <dbReference type="NCBI Taxonomy" id="104452"/>
    <lineage>
        <taxon>Eukaryota</taxon>
        <taxon>Metazoa</taxon>
        <taxon>Ecdysozoa</taxon>
        <taxon>Arthropoda</taxon>
        <taxon>Hexapoda</taxon>
        <taxon>Insecta</taxon>
        <taxon>Pterygota</taxon>
        <taxon>Neoptera</taxon>
        <taxon>Endopterygota</taxon>
        <taxon>Lepidoptera</taxon>
        <taxon>Glossata</taxon>
        <taxon>Ditrysia</taxon>
        <taxon>Geometroidea</taxon>
        <taxon>Geometridae</taxon>
        <taxon>Larentiinae</taxon>
        <taxon>Operophtera</taxon>
    </lineage>
</organism>